<dbReference type="Pfam" id="PF01728">
    <property type="entry name" value="FtsJ"/>
    <property type="match status" value="1"/>
</dbReference>
<organism evidence="5 6">
    <name type="scientific">Candidatus [Bacteroides] periocalifornicus</name>
    <dbReference type="NCBI Taxonomy" id="1702214"/>
    <lineage>
        <taxon>Bacteria</taxon>
        <taxon>Pseudomonadati</taxon>
        <taxon>Bacteroidota</taxon>
    </lineage>
</organism>
<dbReference type="SUPFAM" id="SSF53335">
    <property type="entry name" value="S-adenosyl-L-methionine-dependent methyltransferases"/>
    <property type="match status" value="1"/>
</dbReference>
<name>A0A0Q4B7S0_9BACT</name>
<dbReference type="PANTHER" id="PTHR32319:SF0">
    <property type="entry name" value="BACTERIAL HEMOLYSIN-LIKE PROTEIN"/>
    <property type="match status" value="1"/>
</dbReference>
<feature type="domain" description="RNA-binding S4" evidence="4">
    <location>
        <begin position="10"/>
        <end position="74"/>
    </location>
</feature>
<dbReference type="CDD" id="cd00165">
    <property type="entry name" value="S4"/>
    <property type="match status" value="1"/>
</dbReference>
<evidence type="ECO:0000256" key="2">
    <source>
        <dbReference type="ARBA" id="ARBA00029460"/>
    </source>
</evidence>
<dbReference type="Pfam" id="PF01479">
    <property type="entry name" value="S4"/>
    <property type="match status" value="1"/>
</dbReference>
<dbReference type="SMART" id="SM00363">
    <property type="entry name" value="S4"/>
    <property type="match status" value="1"/>
</dbReference>
<comment type="similarity">
    <text evidence="2">Belongs to the TlyA family.</text>
</comment>
<dbReference type="GO" id="GO:0008168">
    <property type="term" value="F:methyltransferase activity"/>
    <property type="evidence" value="ECO:0007669"/>
    <property type="project" value="InterPro"/>
</dbReference>
<dbReference type="GO" id="GO:0032259">
    <property type="term" value="P:methylation"/>
    <property type="evidence" value="ECO:0007669"/>
    <property type="project" value="InterPro"/>
</dbReference>
<dbReference type="InterPro" id="IPR002942">
    <property type="entry name" value="S4_RNA-bd"/>
</dbReference>
<dbReference type="AlphaFoldDB" id="A0A0Q4B7S0"/>
<keyword evidence="6" id="KW-1185">Reference proteome</keyword>
<dbReference type="CDD" id="cd02440">
    <property type="entry name" value="AdoMet_MTases"/>
    <property type="match status" value="1"/>
</dbReference>
<dbReference type="PROSITE" id="PS50889">
    <property type="entry name" value="S4"/>
    <property type="match status" value="1"/>
</dbReference>
<dbReference type="PATRIC" id="fig|1702214.3.peg.1630"/>
<comment type="caution">
    <text evidence="5">The sequence shown here is derived from an EMBL/GenBank/DDBJ whole genome shotgun (WGS) entry which is preliminary data.</text>
</comment>
<gene>
    <name evidence="5" type="ORF">AL399_04300</name>
</gene>
<dbReference type="InterPro" id="IPR036986">
    <property type="entry name" value="S4_RNA-bd_sf"/>
</dbReference>
<dbReference type="EMBL" id="LIIK01000016">
    <property type="protein sequence ID" value="KQM08957.1"/>
    <property type="molecule type" value="Genomic_DNA"/>
</dbReference>
<dbReference type="Gene3D" id="3.40.50.150">
    <property type="entry name" value="Vaccinia Virus protein VP39"/>
    <property type="match status" value="1"/>
</dbReference>
<dbReference type="STRING" id="1702214.AL399_04300"/>
<sequence length="274" mass="29819">METPNPAERLRLDVALVARALAASRTVAHRMVADGRVLVNGAVCVKPSCMVEPGWNIEIRATDTPQFVGQGGLKLQRAVEVFSLDFQGLRVIDLGASTGGFTHCVLEHGATRVWAVDVGTAQLHPSLQVDRRVVSLEGTHVKDLTLAQCGGRVAEALVADLSFISLTYVIPRIPEFLAADGFAVLLVKPQFEVGPKGLDRHGLVRKGTDQLRAITRVVDAARIAGLHPHGLTYSPLGGRGRNTEYLLYLRFAPSTRQFDPLRVVREAEGYFRGR</sequence>
<proteinExistence type="inferred from homology"/>
<evidence type="ECO:0000256" key="3">
    <source>
        <dbReference type="PROSITE-ProRule" id="PRU00182"/>
    </source>
</evidence>
<evidence type="ECO:0000313" key="5">
    <source>
        <dbReference type="EMBL" id="KQM08957.1"/>
    </source>
</evidence>
<dbReference type="Gene3D" id="3.10.290.10">
    <property type="entry name" value="RNA-binding S4 domain"/>
    <property type="match status" value="1"/>
</dbReference>
<reference evidence="5" key="1">
    <citation type="submission" date="2015-08" db="EMBL/GenBank/DDBJ databases">
        <title>Candidatus Bacteriodes Periocalifornicus.</title>
        <authorList>
            <person name="McLean J.S."/>
            <person name="Kelley S."/>
        </authorList>
    </citation>
    <scope>NUCLEOTIDE SEQUENCE [LARGE SCALE GENOMIC DNA]</scope>
    <source>
        <strain evidence="5">12B</strain>
    </source>
</reference>
<dbReference type="PANTHER" id="PTHR32319">
    <property type="entry name" value="BACTERIAL HEMOLYSIN-LIKE PROTEIN"/>
    <property type="match status" value="1"/>
</dbReference>
<dbReference type="SUPFAM" id="SSF55174">
    <property type="entry name" value="Alpha-L RNA-binding motif"/>
    <property type="match status" value="1"/>
</dbReference>
<protein>
    <recommendedName>
        <fullName evidence="4">RNA-binding S4 domain-containing protein</fullName>
    </recommendedName>
</protein>
<evidence type="ECO:0000256" key="1">
    <source>
        <dbReference type="ARBA" id="ARBA00022884"/>
    </source>
</evidence>
<evidence type="ECO:0000313" key="6">
    <source>
        <dbReference type="Proteomes" id="UP000054172"/>
    </source>
</evidence>
<dbReference type="GO" id="GO:0003723">
    <property type="term" value="F:RNA binding"/>
    <property type="evidence" value="ECO:0007669"/>
    <property type="project" value="UniProtKB-KW"/>
</dbReference>
<dbReference type="InterPro" id="IPR029063">
    <property type="entry name" value="SAM-dependent_MTases_sf"/>
</dbReference>
<evidence type="ECO:0000259" key="4">
    <source>
        <dbReference type="SMART" id="SM00363"/>
    </source>
</evidence>
<dbReference type="InterPro" id="IPR047048">
    <property type="entry name" value="TlyA"/>
</dbReference>
<keyword evidence="1 3" id="KW-0694">RNA-binding</keyword>
<accession>A0A0Q4B7S0</accession>
<dbReference type="InterPro" id="IPR002877">
    <property type="entry name" value="RNA_MeTrfase_FtsJ_dom"/>
</dbReference>
<dbReference type="Proteomes" id="UP000054172">
    <property type="component" value="Unassembled WGS sequence"/>
</dbReference>